<dbReference type="RefSeq" id="WP_377472992.1">
    <property type="nucleotide sequence ID" value="NZ_JBHLWN010000098.1"/>
</dbReference>
<dbReference type="GO" id="GO:0016746">
    <property type="term" value="F:acyltransferase activity"/>
    <property type="evidence" value="ECO:0007669"/>
    <property type="project" value="UniProtKB-KW"/>
</dbReference>
<keyword evidence="2" id="KW-0012">Acyltransferase</keyword>
<dbReference type="Proteomes" id="UP001589776">
    <property type="component" value="Unassembled WGS sequence"/>
</dbReference>
<gene>
    <name evidence="2" type="ORF">ACFFK0_24420</name>
</gene>
<dbReference type="SUPFAM" id="SSF55729">
    <property type="entry name" value="Acyl-CoA N-acyltransferases (Nat)"/>
    <property type="match status" value="1"/>
</dbReference>
<dbReference type="InterPro" id="IPR000182">
    <property type="entry name" value="GNAT_dom"/>
</dbReference>
<sequence>MIPQPPGENNSPAPSWRLVPFSEEHGPLVCGWRYPAPYNVYDWPDWTELVRRGDEFADEELRRHQYVAAVDADGVLVGFGQLFPLVSESGTPIVRLGLGLRPDLCGGGRGVELTRLLVLEARRRSPGCTVDLEVLTWNIRATRAYEKAGFRISDTYVRDTPTGPAEFHCMVSPLHNFGGIR</sequence>
<protein>
    <submittedName>
        <fullName evidence="2">GNAT family N-acetyltransferase</fullName>
        <ecNumber evidence="2">2.3.-.-</ecNumber>
    </submittedName>
</protein>
<keyword evidence="2" id="KW-0808">Transferase</keyword>
<dbReference type="Pfam" id="PF00583">
    <property type="entry name" value="Acetyltransf_1"/>
    <property type="match status" value="1"/>
</dbReference>
<comment type="caution">
    <text evidence="2">The sequence shown here is derived from an EMBL/GenBank/DDBJ whole genome shotgun (WGS) entry which is preliminary data.</text>
</comment>
<proteinExistence type="predicted"/>
<evidence type="ECO:0000259" key="1">
    <source>
        <dbReference type="PROSITE" id="PS51186"/>
    </source>
</evidence>
<evidence type="ECO:0000313" key="2">
    <source>
        <dbReference type="EMBL" id="MFC0215544.1"/>
    </source>
</evidence>
<organism evidence="2 3">
    <name type="scientific">Paenibacillus chartarius</name>
    <dbReference type="NCBI Taxonomy" id="747481"/>
    <lineage>
        <taxon>Bacteria</taxon>
        <taxon>Bacillati</taxon>
        <taxon>Bacillota</taxon>
        <taxon>Bacilli</taxon>
        <taxon>Bacillales</taxon>
        <taxon>Paenibacillaceae</taxon>
        <taxon>Paenibacillus</taxon>
    </lineage>
</organism>
<accession>A0ABV6DSC4</accession>
<dbReference type="Gene3D" id="3.40.630.30">
    <property type="match status" value="1"/>
</dbReference>
<evidence type="ECO:0000313" key="3">
    <source>
        <dbReference type="Proteomes" id="UP001589776"/>
    </source>
</evidence>
<feature type="domain" description="N-acetyltransferase" evidence="1">
    <location>
        <begin position="16"/>
        <end position="172"/>
    </location>
</feature>
<dbReference type="EMBL" id="JBHLWN010000098">
    <property type="protein sequence ID" value="MFC0215544.1"/>
    <property type="molecule type" value="Genomic_DNA"/>
</dbReference>
<name>A0ABV6DSC4_9BACL</name>
<dbReference type="EC" id="2.3.-.-" evidence="2"/>
<dbReference type="InterPro" id="IPR016181">
    <property type="entry name" value="Acyl_CoA_acyltransferase"/>
</dbReference>
<keyword evidence="3" id="KW-1185">Reference proteome</keyword>
<dbReference type="PROSITE" id="PS51186">
    <property type="entry name" value="GNAT"/>
    <property type="match status" value="1"/>
</dbReference>
<reference evidence="2 3" key="1">
    <citation type="submission" date="2024-09" db="EMBL/GenBank/DDBJ databases">
        <authorList>
            <person name="Sun Q."/>
            <person name="Mori K."/>
        </authorList>
    </citation>
    <scope>NUCLEOTIDE SEQUENCE [LARGE SCALE GENOMIC DNA]</scope>
    <source>
        <strain evidence="2 3">CCM 7759</strain>
    </source>
</reference>